<name>A0A0E3SNP2_METBA</name>
<evidence type="ECO:0000256" key="1">
    <source>
        <dbReference type="SAM" id="MobiDB-lite"/>
    </source>
</evidence>
<dbReference type="HOGENOM" id="CLU_159086_1_0_2"/>
<dbReference type="GeneID" id="24789882"/>
<accession>A0A0E3SNP2</accession>
<dbReference type="KEGG" id="mbak:MSBR3_2300"/>
<reference evidence="2" key="1">
    <citation type="submission" date="2014-07" db="EMBL/GenBank/DDBJ databases">
        <title>Methanogenic archaea and the global carbon cycle.</title>
        <authorList>
            <person name="Henriksen J.R."/>
            <person name="Luke J."/>
            <person name="Reinhart S."/>
            <person name="Benedict M.N."/>
            <person name="Youngblut N.D."/>
            <person name="Metcalf M.E."/>
            <person name="Whitaker R.J."/>
            <person name="Metcalf W.W."/>
        </authorList>
    </citation>
    <scope>NUCLEOTIDE SEQUENCE [LARGE SCALE GENOMIC DNA]</scope>
    <source>
        <strain evidence="2">3</strain>
    </source>
</reference>
<proteinExistence type="predicted"/>
<dbReference type="Pfam" id="PF08979">
    <property type="entry name" value="DUF1894"/>
    <property type="match status" value="1"/>
</dbReference>
<evidence type="ECO:0008006" key="4">
    <source>
        <dbReference type="Google" id="ProtNLM"/>
    </source>
</evidence>
<dbReference type="Proteomes" id="UP000033066">
    <property type="component" value="Chromosome"/>
</dbReference>
<sequence length="127" mass="14416">MSCIEQMKYTIHLQKTSFKEAREYIEKNSDEVYYVSPGYKIFKDYYIIGIPPIAMGAKGSALIFPYTKPCHGSFVLSIDNEDSIKEIDRLRETGKGKITTSVKESKKSKSPERSGAPLASYGDMWKK</sequence>
<evidence type="ECO:0000313" key="3">
    <source>
        <dbReference type="Proteomes" id="UP000033066"/>
    </source>
</evidence>
<evidence type="ECO:0000313" key="2">
    <source>
        <dbReference type="EMBL" id="AKB82878.1"/>
    </source>
</evidence>
<dbReference type="PATRIC" id="fig|1434107.4.peg.2912"/>
<protein>
    <recommendedName>
        <fullName evidence="4">DUF1894 domain-containing protein</fullName>
    </recommendedName>
</protein>
<feature type="region of interest" description="Disordered" evidence="1">
    <location>
        <begin position="95"/>
        <end position="127"/>
    </location>
</feature>
<dbReference type="PIRSF" id="PIRSF006577">
    <property type="entry name" value="UCP006577"/>
    <property type="match status" value="1"/>
</dbReference>
<dbReference type="InterPro" id="IPR012031">
    <property type="entry name" value="MTH0776-like"/>
</dbReference>
<dbReference type="RefSeq" id="WP_048108494.1">
    <property type="nucleotide sequence ID" value="NZ_CP009517.1"/>
</dbReference>
<keyword evidence="3" id="KW-1185">Reference proteome</keyword>
<dbReference type="STRING" id="1434107.MSBR3_2300"/>
<dbReference type="OrthoDB" id="109565at2157"/>
<dbReference type="EMBL" id="CP009517">
    <property type="protein sequence ID" value="AKB82878.1"/>
    <property type="molecule type" value="Genomic_DNA"/>
</dbReference>
<feature type="compositionally biased region" description="Basic and acidic residues" evidence="1">
    <location>
        <begin position="103"/>
        <end position="112"/>
    </location>
</feature>
<gene>
    <name evidence="2" type="ORF">MSBR3_2300</name>
</gene>
<organism evidence="2 3">
    <name type="scientific">Methanosarcina barkeri 3</name>
    <dbReference type="NCBI Taxonomy" id="1434107"/>
    <lineage>
        <taxon>Archaea</taxon>
        <taxon>Methanobacteriati</taxon>
        <taxon>Methanobacteriota</taxon>
        <taxon>Stenosarchaea group</taxon>
        <taxon>Methanomicrobia</taxon>
        <taxon>Methanosarcinales</taxon>
        <taxon>Methanosarcinaceae</taxon>
        <taxon>Methanosarcina</taxon>
    </lineage>
</organism>
<dbReference type="AlphaFoldDB" id="A0A0E3SNP2"/>